<dbReference type="AlphaFoldDB" id="A0A660LHU2"/>
<dbReference type="OrthoDB" id="4296267at2"/>
<evidence type="ECO:0000313" key="3">
    <source>
        <dbReference type="Proteomes" id="UP000278962"/>
    </source>
</evidence>
<dbReference type="PANTHER" id="PTHR42705:SF2">
    <property type="entry name" value="BIFUNCTIONAL NON-HOMOLOGOUS END JOINING PROTEIN LIGD"/>
    <property type="match status" value="1"/>
</dbReference>
<dbReference type="PANTHER" id="PTHR42705">
    <property type="entry name" value="BIFUNCTIONAL NON-HOMOLOGOUS END JOINING PROTEIN LIGD"/>
    <property type="match status" value="1"/>
</dbReference>
<evidence type="ECO:0000313" key="2">
    <source>
        <dbReference type="EMBL" id="RKQ93946.1"/>
    </source>
</evidence>
<organism evidence="2 3">
    <name type="scientific">Solirubrobacter pauli</name>
    <dbReference type="NCBI Taxonomy" id="166793"/>
    <lineage>
        <taxon>Bacteria</taxon>
        <taxon>Bacillati</taxon>
        <taxon>Actinomycetota</taxon>
        <taxon>Thermoleophilia</taxon>
        <taxon>Solirubrobacterales</taxon>
        <taxon>Solirubrobacteraceae</taxon>
        <taxon>Solirubrobacter</taxon>
    </lineage>
</organism>
<dbReference type="InterPro" id="IPR014145">
    <property type="entry name" value="LigD_pol_dom"/>
</dbReference>
<reference evidence="2 3" key="1">
    <citation type="submission" date="2018-10" db="EMBL/GenBank/DDBJ databases">
        <title>Genomic Encyclopedia of Archaeal and Bacterial Type Strains, Phase II (KMG-II): from individual species to whole genera.</title>
        <authorList>
            <person name="Goeker M."/>
        </authorList>
    </citation>
    <scope>NUCLEOTIDE SEQUENCE [LARGE SCALE GENOMIC DNA]</scope>
    <source>
        <strain evidence="2 3">DSM 14954</strain>
    </source>
</reference>
<protein>
    <submittedName>
        <fullName evidence="2">DNA ligase D-like protein (Predicted polymerase)</fullName>
    </submittedName>
</protein>
<comment type="caution">
    <text evidence="2">The sequence shown here is derived from an EMBL/GenBank/DDBJ whole genome shotgun (WGS) entry which is preliminary data.</text>
</comment>
<dbReference type="Proteomes" id="UP000278962">
    <property type="component" value="Unassembled WGS sequence"/>
</dbReference>
<dbReference type="EMBL" id="RBIL01000001">
    <property type="protein sequence ID" value="RKQ93946.1"/>
    <property type="molecule type" value="Genomic_DNA"/>
</dbReference>
<dbReference type="Gene3D" id="3.90.920.10">
    <property type="entry name" value="DNA primase, PRIM domain"/>
    <property type="match status" value="1"/>
</dbReference>
<accession>A0A660LHU2</accession>
<dbReference type="InterPro" id="IPR052171">
    <property type="entry name" value="NHEJ_LigD"/>
</dbReference>
<name>A0A660LHU2_9ACTN</name>
<dbReference type="GO" id="GO:0016874">
    <property type="term" value="F:ligase activity"/>
    <property type="evidence" value="ECO:0007669"/>
    <property type="project" value="UniProtKB-KW"/>
</dbReference>
<evidence type="ECO:0000259" key="1">
    <source>
        <dbReference type="Pfam" id="PF21686"/>
    </source>
</evidence>
<dbReference type="Pfam" id="PF21686">
    <property type="entry name" value="LigD_Prim-Pol"/>
    <property type="match status" value="1"/>
</dbReference>
<sequence length="304" mass="32606">MNPDDVALSSLDSLLFDGAEATKGDLVAYLDAVADRLIAQLSGRPLSVMRVRPGQKPFMQKNLPKGAPDWIERVGIWAETSKREVHYALCNDAATLRWFANQRAVEYHPSLYPQRHLVLDLDPPAEADFAVVAQTALLVREALSQAGLSGAIKTSGSKGVHIFVPVTASGEEIAHATRALAKRAAALDPSIATIAYVVEEREGKVFVDSTRAGGGTVVAAYSPRIRPGVPVSFPIAWDDVERVSPADFTIRTAPGLLGDADPWLDALPEAQPLPADLVEEGRAIPIARVAAMHEGKRRKRAAGT</sequence>
<keyword evidence="3" id="KW-1185">Reference proteome</keyword>
<proteinExistence type="predicted"/>
<feature type="domain" description="DNA ligase D polymerase" evidence="1">
    <location>
        <begin position="22"/>
        <end position="263"/>
    </location>
</feature>
<keyword evidence="2" id="KW-0436">Ligase</keyword>
<dbReference type="RefSeq" id="WP_121252519.1">
    <property type="nucleotide sequence ID" value="NZ_RBIL01000001.1"/>
</dbReference>
<gene>
    <name evidence="2" type="ORF">C8N24_3822</name>
</gene>